<gene>
    <name evidence="1" type="ORF">DAT39_012456</name>
</gene>
<evidence type="ECO:0000313" key="2">
    <source>
        <dbReference type="Proteomes" id="UP000727407"/>
    </source>
</evidence>
<protein>
    <submittedName>
        <fullName evidence="1">Uncharacterized protein</fullName>
    </submittedName>
</protein>
<proteinExistence type="predicted"/>
<dbReference type="Proteomes" id="UP000727407">
    <property type="component" value="Unassembled WGS sequence"/>
</dbReference>
<feature type="non-terminal residue" evidence="1">
    <location>
        <position position="51"/>
    </location>
</feature>
<name>A0A8J4WZE8_CLAMG</name>
<dbReference type="EMBL" id="QNUK01000219">
    <property type="protein sequence ID" value="KAF5897842.1"/>
    <property type="molecule type" value="Genomic_DNA"/>
</dbReference>
<keyword evidence="2" id="KW-1185">Reference proteome</keyword>
<comment type="caution">
    <text evidence="1">The sequence shown here is derived from an EMBL/GenBank/DDBJ whole genome shotgun (WGS) entry which is preliminary data.</text>
</comment>
<sequence>MCTVFINKKRQDATGTFHRRSVTSIEQRTVHHVTINNDQRYAMMKMRKRMT</sequence>
<evidence type="ECO:0000313" key="1">
    <source>
        <dbReference type="EMBL" id="KAF5897842.1"/>
    </source>
</evidence>
<organism evidence="1 2">
    <name type="scientific">Clarias magur</name>
    <name type="common">Asian catfish</name>
    <name type="synonym">Macropteronotus magur</name>
    <dbReference type="NCBI Taxonomy" id="1594786"/>
    <lineage>
        <taxon>Eukaryota</taxon>
        <taxon>Metazoa</taxon>
        <taxon>Chordata</taxon>
        <taxon>Craniata</taxon>
        <taxon>Vertebrata</taxon>
        <taxon>Euteleostomi</taxon>
        <taxon>Actinopterygii</taxon>
        <taxon>Neopterygii</taxon>
        <taxon>Teleostei</taxon>
        <taxon>Ostariophysi</taxon>
        <taxon>Siluriformes</taxon>
        <taxon>Clariidae</taxon>
        <taxon>Clarias</taxon>
    </lineage>
</organism>
<reference evidence="1" key="1">
    <citation type="submission" date="2020-07" db="EMBL/GenBank/DDBJ databases">
        <title>Clarias magur genome sequencing, assembly and annotation.</title>
        <authorList>
            <person name="Kushwaha B."/>
            <person name="Kumar R."/>
            <person name="Das P."/>
            <person name="Joshi C.G."/>
            <person name="Kumar D."/>
            <person name="Nagpure N.S."/>
            <person name="Pandey M."/>
            <person name="Agarwal S."/>
            <person name="Srivastava S."/>
            <person name="Singh M."/>
            <person name="Sahoo L."/>
            <person name="Jayasankar P."/>
            <person name="Meher P.K."/>
            <person name="Koringa P.G."/>
            <person name="Iquebal M.A."/>
            <person name="Das S.P."/>
            <person name="Bit A."/>
            <person name="Patnaik S."/>
            <person name="Patel N."/>
            <person name="Shah T.M."/>
            <person name="Hinsu A."/>
            <person name="Jena J.K."/>
        </authorList>
    </citation>
    <scope>NUCLEOTIDE SEQUENCE</scope>
    <source>
        <strain evidence="1">CIFAMagur01</strain>
        <tissue evidence="1">Testis</tissue>
    </source>
</reference>
<accession>A0A8J4WZE8</accession>
<dbReference type="AlphaFoldDB" id="A0A8J4WZE8"/>